<organism evidence="1 2">
    <name type="scientific">Ciona savignyi</name>
    <name type="common">Pacific transparent sea squirt</name>
    <dbReference type="NCBI Taxonomy" id="51511"/>
    <lineage>
        <taxon>Eukaryota</taxon>
        <taxon>Metazoa</taxon>
        <taxon>Chordata</taxon>
        <taxon>Tunicata</taxon>
        <taxon>Ascidiacea</taxon>
        <taxon>Phlebobranchia</taxon>
        <taxon>Cionidae</taxon>
        <taxon>Ciona</taxon>
    </lineage>
</organism>
<evidence type="ECO:0000313" key="2">
    <source>
        <dbReference type="Proteomes" id="UP000007875"/>
    </source>
</evidence>
<dbReference type="AlphaFoldDB" id="H2YWA2"/>
<dbReference type="Proteomes" id="UP000007875">
    <property type="component" value="Unassembled WGS sequence"/>
</dbReference>
<reference evidence="2" key="1">
    <citation type="submission" date="2003-08" db="EMBL/GenBank/DDBJ databases">
        <authorList>
            <person name="Birren B."/>
            <person name="Nusbaum C."/>
            <person name="Abebe A."/>
            <person name="Abouelleil A."/>
            <person name="Adekoya E."/>
            <person name="Ait-zahra M."/>
            <person name="Allen N."/>
            <person name="Allen T."/>
            <person name="An P."/>
            <person name="Anderson M."/>
            <person name="Anderson S."/>
            <person name="Arachchi H."/>
            <person name="Armbruster J."/>
            <person name="Bachantsang P."/>
            <person name="Baldwin J."/>
            <person name="Barry A."/>
            <person name="Bayul T."/>
            <person name="Blitshsteyn B."/>
            <person name="Bloom T."/>
            <person name="Blye J."/>
            <person name="Boguslavskiy L."/>
            <person name="Borowsky M."/>
            <person name="Boukhgalter B."/>
            <person name="Brunache A."/>
            <person name="Butler J."/>
            <person name="Calixte N."/>
            <person name="Calvo S."/>
            <person name="Camarata J."/>
            <person name="Campo K."/>
            <person name="Chang J."/>
            <person name="Cheshatsang Y."/>
            <person name="Citroen M."/>
            <person name="Collymore A."/>
            <person name="Considine T."/>
            <person name="Cook A."/>
            <person name="Cooke P."/>
            <person name="Corum B."/>
            <person name="Cuomo C."/>
            <person name="David R."/>
            <person name="Dawoe T."/>
            <person name="Degray S."/>
            <person name="Dodge S."/>
            <person name="Dooley K."/>
            <person name="Dorje P."/>
            <person name="Dorjee K."/>
            <person name="Dorris L."/>
            <person name="Duffey N."/>
            <person name="Dupes A."/>
            <person name="Elkins T."/>
            <person name="Engels R."/>
            <person name="Erickson J."/>
            <person name="Farina A."/>
            <person name="Faro S."/>
            <person name="Ferreira P."/>
            <person name="Fischer H."/>
            <person name="Fitzgerald M."/>
            <person name="Foley K."/>
            <person name="Gage D."/>
            <person name="Galagan J."/>
            <person name="Gearin G."/>
            <person name="Gnerre S."/>
            <person name="Gnirke A."/>
            <person name="Goyette A."/>
            <person name="Graham J."/>
            <person name="Grandbois E."/>
            <person name="Gyaltsen K."/>
            <person name="Hafez N."/>
            <person name="Hagopian D."/>
            <person name="Hagos B."/>
            <person name="Hall J."/>
            <person name="Hatcher B."/>
            <person name="Heller A."/>
            <person name="Higgins H."/>
            <person name="Honan T."/>
            <person name="Horn A."/>
            <person name="Houde N."/>
            <person name="Hughes L."/>
            <person name="Hulme W."/>
            <person name="Husby E."/>
            <person name="Iliev I."/>
            <person name="Jaffe D."/>
            <person name="Jones C."/>
            <person name="Kamal M."/>
            <person name="Kamat A."/>
            <person name="Kamvysselis M."/>
            <person name="Karlsson E."/>
            <person name="Kells C."/>
            <person name="Kieu A."/>
            <person name="Kisner P."/>
            <person name="Kodira C."/>
            <person name="Kulbokas E."/>
            <person name="Labutti K."/>
            <person name="Lama D."/>
            <person name="Landers T."/>
            <person name="Leger J."/>
            <person name="Levine S."/>
            <person name="Lewis D."/>
            <person name="Lewis T."/>
            <person name="Lindblad-toh K."/>
            <person name="Liu X."/>
            <person name="Lokyitsang T."/>
            <person name="Lokyitsang Y."/>
            <person name="Lucien O."/>
            <person name="Lui A."/>
            <person name="Ma L.J."/>
            <person name="Mabbitt R."/>
            <person name="Macdonald J."/>
            <person name="Maclean C."/>
            <person name="Major J."/>
            <person name="Manning J."/>
            <person name="Marabella R."/>
            <person name="Maru K."/>
            <person name="Matthews C."/>
            <person name="Mauceli E."/>
            <person name="Mccarthy M."/>
            <person name="Mcdonough S."/>
            <person name="Mcghee T."/>
            <person name="Meldrim J."/>
            <person name="Meneus L."/>
            <person name="Mesirov J."/>
            <person name="Mihalev A."/>
            <person name="Mihova T."/>
            <person name="Mikkelsen T."/>
            <person name="Mlenga V."/>
            <person name="Moru K."/>
            <person name="Mozes J."/>
            <person name="Mulrain L."/>
            <person name="Munson G."/>
            <person name="Naylor J."/>
            <person name="Newes C."/>
            <person name="Nguyen C."/>
            <person name="Nguyen N."/>
            <person name="Nguyen T."/>
            <person name="Nicol R."/>
            <person name="Nielsen C."/>
            <person name="Nizzari M."/>
            <person name="Norbu C."/>
            <person name="Norbu N."/>
            <person name="O'donnell P."/>
            <person name="Okoawo O."/>
            <person name="O'leary S."/>
            <person name="Omotosho B."/>
            <person name="O'neill K."/>
            <person name="Osman S."/>
            <person name="Parker S."/>
            <person name="Perrin D."/>
            <person name="Phunkhang P."/>
            <person name="Piqani B."/>
            <person name="Purcell S."/>
            <person name="Rachupka T."/>
            <person name="Ramasamy U."/>
            <person name="Rameau R."/>
            <person name="Ray V."/>
            <person name="Raymond C."/>
            <person name="Retta R."/>
            <person name="Richardson S."/>
            <person name="Rise C."/>
            <person name="Rodriguez J."/>
            <person name="Rogers J."/>
            <person name="Rogov P."/>
            <person name="Rutman M."/>
            <person name="Schupbach R."/>
            <person name="Seaman C."/>
            <person name="Settipalli S."/>
            <person name="Sharpe T."/>
            <person name="Sheridan J."/>
            <person name="Sherpa N."/>
            <person name="Shi J."/>
            <person name="Smirnov S."/>
            <person name="Smith C."/>
            <person name="Sougnez C."/>
            <person name="Spencer B."/>
            <person name="Stalker J."/>
            <person name="Stange-thomann N."/>
            <person name="Stavropoulos S."/>
            <person name="Stetson K."/>
            <person name="Stone C."/>
            <person name="Stone S."/>
            <person name="Stubbs M."/>
            <person name="Talamas J."/>
            <person name="Tchuinga P."/>
            <person name="Tenzing P."/>
            <person name="Tesfaye S."/>
            <person name="Theodore J."/>
            <person name="Thoulutsang Y."/>
            <person name="Topham K."/>
            <person name="Towey S."/>
            <person name="Tsamla T."/>
            <person name="Tsomo N."/>
            <person name="Vallee D."/>
            <person name="Vassiliev H."/>
            <person name="Venkataraman V."/>
            <person name="Vinson J."/>
            <person name="Vo A."/>
            <person name="Wade C."/>
            <person name="Wang S."/>
            <person name="Wangchuk T."/>
            <person name="Wangdi T."/>
            <person name="Whittaker C."/>
            <person name="Wilkinson J."/>
            <person name="Wu Y."/>
            <person name="Wyman D."/>
            <person name="Yadav S."/>
            <person name="Yang S."/>
            <person name="Yang X."/>
            <person name="Yeager S."/>
            <person name="Yee E."/>
            <person name="Young G."/>
            <person name="Zainoun J."/>
            <person name="Zembeck L."/>
            <person name="Zimmer A."/>
            <person name="Zody M."/>
            <person name="Lander E."/>
        </authorList>
    </citation>
    <scope>NUCLEOTIDE SEQUENCE [LARGE SCALE GENOMIC DNA]</scope>
</reference>
<accession>H2YWA2</accession>
<dbReference type="GeneTree" id="ENSGT00940000162823"/>
<name>H2YWA2_CIOSA</name>
<reference evidence="1" key="3">
    <citation type="submission" date="2025-09" db="UniProtKB">
        <authorList>
            <consortium name="Ensembl"/>
        </authorList>
    </citation>
    <scope>IDENTIFICATION</scope>
</reference>
<dbReference type="HOGENOM" id="CLU_2885078_0_0_1"/>
<dbReference type="Ensembl" id="ENSCSAVT00000009731.1">
    <property type="protein sequence ID" value="ENSCSAVP00000009613.1"/>
    <property type="gene ID" value="ENSCSAVG00000005643.1"/>
</dbReference>
<proteinExistence type="predicted"/>
<reference evidence="1" key="2">
    <citation type="submission" date="2025-08" db="UniProtKB">
        <authorList>
            <consortium name="Ensembl"/>
        </authorList>
    </citation>
    <scope>IDENTIFICATION</scope>
</reference>
<protein>
    <submittedName>
        <fullName evidence="1">Uncharacterized protein</fullName>
    </submittedName>
</protein>
<evidence type="ECO:0000313" key="1">
    <source>
        <dbReference type="Ensembl" id="ENSCSAVP00000009613.1"/>
    </source>
</evidence>
<sequence length="63" mass="7233">MQQRNGKVAVCKDVQSVLLIQSRSRMHHKIKLLQIAPLSQSLYTIVAGRFNQFATLPMTYFIL</sequence>
<keyword evidence="2" id="KW-1185">Reference proteome</keyword>